<dbReference type="AlphaFoldDB" id="A0A7I8JVN3"/>
<accession>A0A7I8JVN3</accession>
<evidence type="ECO:0000256" key="1">
    <source>
        <dbReference type="SAM" id="MobiDB-lite"/>
    </source>
</evidence>
<keyword evidence="3" id="KW-1185">Reference proteome</keyword>
<feature type="region of interest" description="Disordered" evidence="1">
    <location>
        <begin position="31"/>
        <end position="54"/>
    </location>
</feature>
<protein>
    <submittedName>
        <fullName evidence="2">Uncharacterized protein</fullName>
    </submittedName>
</protein>
<proteinExistence type="predicted"/>
<reference evidence="2" key="1">
    <citation type="submission" date="2020-02" db="EMBL/GenBank/DDBJ databases">
        <authorList>
            <person name="Scholz U."/>
            <person name="Mascher M."/>
            <person name="Fiebig A."/>
        </authorList>
    </citation>
    <scope>NUCLEOTIDE SEQUENCE</scope>
</reference>
<sequence length="68" mass="7391">MARLMPAQILLPAPKGMTSKLFPLTSMWACSPPGRNREGRNSSGSPHTAGSRLMAHTFTRRVAPLGTW</sequence>
<evidence type="ECO:0000313" key="3">
    <source>
        <dbReference type="Proteomes" id="UP000663760"/>
    </source>
</evidence>
<gene>
    <name evidence="2" type="ORF">SI8410_01000151</name>
</gene>
<dbReference type="Proteomes" id="UP000663760">
    <property type="component" value="Chromosome 1"/>
</dbReference>
<dbReference type="OrthoDB" id="1813162at2759"/>
<dbReference type="EMBL" id="LR746264">
    <property type="protein sequence ID" value="CAA7387791.1"/>
    <property type="molecule type" value="Genomic_DNA"/>
</dbReference>
<name>A0A7I8JVN3_SPIIN</name>
<organism evidence="2 3">
    <name type="scientific">Spirodela intermedia</name>
    <name type="common">Intermediate duckweed</name>
    <dbReference type="NCBI Taxonomy" id="51605"/>
    <lineage>
        <taxon>Eukaryota</taxon>
        <taxon>Viridiplantae</taxon>
        <taxon>Streptophyta</taxon>
        <taxon>Embryophyta</taxon>
        <taxon>Tracheophyta</taxon>
        <taxon>Spermatophyta</taxon>
        <taxon>Magnoliopsida</taxon>
        <taxon>Liliopsida</taxon>
        <taxon>Araceae</taxon>
        <taxon>Lemnoideae</taxon>
        <taxon>Spirodela</taxon>
    </lineage>
</organism>
<evidence type="ECO:0000313" key="2">
    <source>
        <dbReference type="EMBL" id="CAA7387791.1"/>
    </source>
</evidence>